<dbReference type="OrthoDB" id="5341924at2759"/>
<dbReference type="VEuPathDB" id="FungiDB:PV06_02211"/>
<dbReference type="GeneID" id="27354285"/>
<dbReference type="Proteomes" id="UP000053342">
    <property type="component" value="Unassembled WGS sequence"/>
</dbReference>
<dbReference type="HOGENOM" id="CLU_281871_0_0_1"/>
<feature type="compositionally biased region" description="Polar residues" evidence="1">
    <location>
        <begin position="899"/>
        <end position="908"/>
    </location>
</feature>
<dbReference type="EMBL" id="KN847333">
    <property type="protein sequence ID" value="KIW46544.1"/>
    <property type="molecule type" value="Genomic_DNA"/>
</dbReference>
<name>A0A0D2EF48_9EURO</name>
<dbReference type="STRING" id="215243.A0A0D2EF48"/>
<feature type="region of interest" description="Disordered" evidence="1">
    <location>
        <begin position="1088"/>
        <end position="1110"/>
    </location>
</feature>
<feature type="compositionally biased region" description="Polar residues" evidence="1">
    <location>
        <begin position="1101"/>
        <end position="1110"/>
    </location>
</feature>
<evidence type="ECO:0000256" key="1">
    <source>
        <dbReference type="SAM" id="MobiDB-lite"/>
    </source>
</evidence>
<dbReference type="AlphaFoldDB" id="A0A0D2EF48"/>
<proteinExistence type="predicted"/>
<sequence>MRRWFEQSRFRRHLHCFARRSEYPPKPVSHSDIYLPSNTPSPSHVSTFRTRPLSPVRLPKPHALPATSRDLGVQSAQTQRWAWGFSRGYTRVTKAQKKKPEYWISLLESFLSKDVGLSFRGDARTDFDERKDFDDVLKILQDAKSFTGVDLLAFMVLGQGRHKAVVCLVEILLKPAESLPGSSVEQTLPSNIAWPQFSFSKLVKQPIELDAASHVKRQSMSNAHLNWDSNVGETGYERVMPLLWQSLAELIIASIRQSPEDAKRIMHTVLLILAKIHHVDLIPSAVYTYAMPKAPTNIQQSPILSLLNSRILSTLSDAVWQAQQEDELARAAAGDSSRQDLTYDEALPGGRFRLKLRELGPEVWIEFILWCCVEGGYPSAGARIIRSLHRDTEYPWSAVHWTTSGQNTEKSTPSIDWDRVRRRPGGTVGGFEAYSREDPFVQMQPRTISAEVVLALTDCLINSVDSFSFRSTTGIEKKISDVLSFLEPHCLAPAYFDYLAVRLLQTENFGLRTGPHGLENWALTVSHLHSLRTMKDRPFQKPSLSYDYILQHTLFQAGFWHQVLQAYIESHRATKAVDVLTRIQQLVDTSKLEAIGEFMSGVGRSQDGFFTSRPAKRHTEYIDSHGQIPEYKLLLIINLVTSAKLFGLSDWLLHSSDVDGPLIPVEVRGRPSIASGLSRHAIAKDDLFLLRSVIEQSARSDRKPTVNLLRALVNAQIHFCAWDDVSFLLRQLKSSETGGYSPSIVANLAASILQLEVESTIQQRDGATQDLLQAEELLVDILSGRFNGPASDFTVLQRKFFRQQVKSLLHVLQAIPDSSLGDLVAPYLDKYPVGNLPQLTRATFNVIFSAIVEVKGALEGRRIWEIFCTPNGWVSPSNDNTKDHVQPSEFEDSAEPAELSSTLSTNSPADDWSGLPLSTSDEVPRDETIEVDSGFSDPQAGQQNAELSLPTGLGIENDRSEVPFVSSGNDATSASGFQTNPVVVPDLHTLQILVNAALAEKEAEHELSSETRTELDDLLAWATALAKSWGLSSDDIETELNIPVAFHSWLLSPYPGLNKKRQRFMDRHGALNVSDYFRRGLLVPRSPSVRYGSMKSGNVRGPSTSKVEGT</sequence>
<evidence type="ECO:0000313" key="3">
    <source>
        <dbReference type="Proteomes" id="UP000053342"/>
    </source>
</evidence>
<reference evidence="2 3" key="1">
    <citation type="submission" date="2015-01" db="EMBL/GenBank/DDBJ databases">
        <title>The Genome Sequence of Exophiala oligosperma CBS72588.</title>
        <authorList>
            <consortium name="The Broad Institute Genomics Platform"/>
            <person name="Cuomo C."/>
            <person name="de Hoog S."/>
            <person name="Gorbushina A."/>
            <person name="Stielow B."/>
            <person name="Teixiera M."/>
            <person name="Abouelleil A."/>
            <person name="Chapman S.B."/>
            <person name="Priest M."/>
            <person name="Young S.K."/>
            <person name="Wortman J."/>
            <person name="Nusbaum C."/>
            <person name="Birren B."/>
        </authorList>
    </citation>
    <scope>NUCLEOTIDE SEQUENCE [LARGE SCALE GENOMIC DNA]</scope>
    <source>
        <strain evidence="2 3">CBS 72588</strain>
    </source>
</reference>
<organism evidence="2 3">
    <name type="scientific">Exophiala oligosperma</name>
    <dbReference type="NCBI Taxonomy" id="215243"/>
    <lineage>
        <taxon>Eukaryota</taxon>
        <taxon>Fungi</taxon>
        <taxon>Dikarya</taxon>
        <taxon>Ascomycota</taxon>
        <taxon>Pezizomycotina</taxon>
        <taxon>Eurotiomycetes</taxon>
        <taxon>Chaetothyriomycetidae</taxon>
        <taxon>Chaetothyriales</taxon>
        <taxon>Herpotrichiellaceae</taxon>
        <taxon>Exophiala</taxon>
    </lineage>
</organism>
<evidence type="ECO:0000313" key="2">
    <source>
        <dbReference type="EMBL" id="KIW46544.1"/>
    </source>
</evidence>
<accession>A0A0D2EF48</accession>
<dbReference type="RefSeq" id="XP_016266760.1">
    <property type="nucleotide sequence ID" value="XM_016402863.1"/>
</dbReference>
<gene>
    <name evidence="2" type="ORF">PV06_02211</name>
</gene>
<feature type="region of interest" description="Disordered" evidence="1">
    <location>
        <begin position="875"/>
        <end position="921"/>
    </location>
</feature>
<keyword evidence="3" id="KW-1185">Reference proteome</keyword>
<protein>
    <submittedName>
        <fullName evidence="2">Uncharacterized protein</fullName>
    </submittedName>
</protein>